<dbReference type="Gene3D" id="1.20.5.110">
    <property type="match status" value="1"/>
</dbReference>
<keyword evidence="2 4" id="KW-0175">Coiled coil</keyword>
<accession>A0ABM1KN99</accession>
<evidence type="ECO:0000256" key="2">
    <source>
        <dbReference type="ARBA" id="ARBA00023054"/>
    </source>
</evidence>
<protein>
    <submittedName>
        <fullName evidence="8">Syntaxin-3</fullName>
    </submittedName>
</protein>
<evidence type="ECO:0000256" key="1">
    <source>
        <dbReference type="ARBA" id="ARBA00009063"/>
    </source>
</evidence>
<proteinExistence type="inferred from homology"/>
<sequence>MDAIEYYEKHPEKEVAFLFVDAEKAFDNLNWDFMFQMMKNTEAGQHFSNLIEAIYSEQRAKLNVNKDLTEHFKKQNEDDTDDDLEIAIDNTAFMDEFFAEIEETRLNIDKIAENVEEAKRLYSIILSAPIPEQKTKDDLDQLTAEIKKRANSVRNKLKSMERNIEEDEVRSSADLRIRKSQHSVLSRKFVEVMTKYNEAQVDFRERSKGRIQRQLEITGKNTTDEELEEMLESGNPAIFTSGIMDSQISKQALSEIEGRHKDILRLESSIKELHDMFVDIAMLVENQGEIVDNIELNMMHTIDHVEKAREETKKALKYQSKARKKTIIIIVVVIVLLGIVALIIGLAVGLK</sequence>
<dbReference type="PANTHER" id="PTHR19957:SF34">
    <property type="entry name" value="SYNTAXIN-3"/>
    <property type="match status" value="1"/>
</dbReference>
<dbReference type="Pfam" id="PF05739">
    <property type="entry name" value="SNARE"/>
    <property type="match status" value="1"/>
</dbReference>
<keyword evidence="5" id="KW-1133">Transmembrane helix</keyword>
<dbReference type="GeneID" id="107117561"/>
<dbReference type="PANTHER" id="PTHR19957">
    <property type="entry name" value="SYNTAXIN"/>
    <property type="match status" value="1"/>
</dbReference>
<evidence type="ECO:0000313" key="8">
    <source>
        <dbReference type="RefSeq" id="XP_015275186.1"/>
    </source>
</evidence>
<feature type="domain" description="T-SNARE coiled-coil homology" evidence="6">
    <location>
        <begin position="253"/>
        <end position="315"/>
    </location>
</feature>
<dbReference type="RefSeq" id="XP_015275186.1">
    <property type="nucleotide sequence ID" value="XM_015419700.1"/>
</dbReference>
<evidence type="ECO:0000259" key="6">
    <source>
        <dbReference type="PROSITE" id="PS50192"/>
    </source>
</evidence>
<dbReference type="SMART" id="SM00397">
    <property type="entry name" value="t_SNARE"/>
    <property type="match status" value="1"/>
</dbReference>
<comment type="similarity">
    <text evidence="1 3">Belongs to the syntaxin family.</text>
</comment>
<dbReference type="CDD" id="cd15881">
    <property type="entry name" value="SNARE_syntaxin3"/>
    <property type="match status" value="1"/>
</dbReference>
<dbReference type="SUPFAM" id="SSF47661">
    <property type="entry name" value="t-snare proteins"/>
    <property type="match status" value="1"/>
</dbReference>
<dbReference type="InterPro" id="IPR000727">
    <property type="entry name" value="T_SNARE_dom"/>
</dbReference>
<keyword evidence="7" id="KW-1185">Reference proteome</keyword>
<evidence type="ECO:0000313" key="7">
    <source>
        <dbReference type="Proteomes" id="UP000694871"/>
    </source>
</evidence>
<dbReference type="InterPro" id="IPR045242">
    <property type="entry name" value="Syntaxin"/>
</dbReference>
<evidence type="ECO:0000256" key="5">
    <source>
        <dbReference type="SAM" id="Phobius"/>
    </source>
</evidence>
<dbReference type="Pfam" id="PF00804">
    <property type="entry name" value="Syntaxin"/>
    <property type="match status" value="1"/>
</dbReference>
<evidence type="ECO:0000256" key="3">
    <source>
        <dbReference type="RuleBase" id="RU003858"/>
    </source>
</evidence>
<dbReference type="InterPro" id="IPR006011">
    <property type="entry name" value="Syntaxin_N"/>
</dbReference>
<keyword evidence="5" id="KW-0812">Transmembrane</keyword>
<dbReference type="Proteomes" id="UP000694871">
    <property type="component" value="Unplaced"/>
</dbReference>
<organism evidence="7 8">
    <name type="scientific">Gekko japonicus</name>
    <name type="common">Schlegel's Japanese gecko</name>
    <dbReference type="NCBI Taxonomy" id="146911"/>
    <lineage>
        <taxon>Eukaryota</taxon>
        <taxon>Metazoa</taxon>
        <taxon>Chordata</taxon>
        <taxon>Craniata</taxon>
        <taxon>Vertebrata</taxon>
        <taxon>Euteleostomi</taxon>
        <taxon>Lepidosauria</taxon>
        <taxon>Squamata</taxon>
        <taxon>Bifurcata</taxon>
        <taxon>Gekkota</taxon>
        <taxon>Gekkonidae</taxon>
        <taxon>Gekkoninae</taxon>
        <taxon>Gekko</taxon>
    </lineage>
</organism>
<name>A0ABM1KN99_GEKJA</name>
<dbReference type="Gene3D" id="1.20.58.70">
    <property type="match status" value="1"/>
</dbReference>
<dbReference type="InterPro" id="IPR031186">
    <property type="entry name" value="STX3_SNARE"/>
</dbReference>
<dbReference type="InterPro" id="IPR006012">
    <property type="entry name" value="Syntaxin/epimorphin_CS"/>
</dbReference>
<feature type="coiled-coil region" evidence="4">
    <location>
        <begin position="94"/>
        <end position="170"/>
    </location>
</feature>
<dbReference type="CDD" id="cd00179">
    <property type="entry name" value="SynN"/>
    <property type="match status" value="1"/>
</dbReference>
<reference evidence="8" key="1">
    <citation type="submission" date="2025-08" db="UniProtKB">
        <authorList>
            <consortium name="RefSeq"/>
        </authorList>
    </citation>
    <scope>IDENTIFICATION</scope>
</reference>
<dbReference type="InterPro" id="IPR010989">
    <property type="entry name" value="SNARE"/>
</dbReference>
<dbReference type="PROSITE" id="PS50192">
    <property type="entry name" value="T_SNARE"/>
    <property type="match status" value="1"/>
</dbReference>
<keyword evidence="5" id="KW-0472">Membrane</keyword>
<dbReference type="PROSITE" id="PS00914">
    <property type="entry name" value="SYNTAXIN"/>
    <property type="match status" value="1"/>
</dbReference>
<feature type="transmembrane region" description="Helical" evidence="5">
    <location>
        <begin position="327"/>
        <end position="350"/>
    </location>
</feature>
<dbReference type="SMART" id="SM00503">
    <property type="entry name" value="SynN"/>
    <property type="match status" value="1"/>
</dbReference>
<gene>
    <name evidence="8" type="primary">STX3</name>
</gene>
<evidence type="ECO:0000256" key="4">
    <source>
        <dbReference type="SAM" id="Coils"/>
    </source>
</evidence>